<dbReference type="EMBL" id="UETC01000001">
    <property type="protein sequence ID" value="SSA38544.1"/>
    <property type="molecule type" value="Genomic_DNA"/>
</dbReference>
<dbReference type="GO" id="GO:0016020">
    <property type="term" value="C:membrane"/>
    <property type="evidence" value="ECO:0007669"/>
    <property type="project" value="UniProtKB-SubCell"/>
</dbReference>
<accession>A0A2Y9A2B1</accession>
<name>A0A2Y9A2B1_9RHOB</name>
<evidence type="ECO:0000256" key="1">
    <source>
        <dbReference type="ARBA" id="ARBA00004370"/>
    </source>
</evidence>
<sequence length="661" mass="71341">MTRTIVNAPNPGVDGNPAVTTLSGGRAVFAYQSRPAEGDVFDIVLRLREADGTLGPEYRPAGDWTRARNAEVATLSDGTLLLTWLGRTESDPGPKSNVLGQLLSESGVPLSPVIALDSRLVREARQFEDYRVEVDPEGGFGVAALTESGNVKWTEFEANDVLVPGGNDRGTYDLRYDGANLPAIYYGAEYDIDLSLGWDRQTTRLENGRGIETVLFEYDRPPSPSYSPLHVSLLGDDTPISIVEDVRVSGIDGYDLGMLPDGGFVVTWSIDGVVRAQLFDGAGGHRGDNFVVARTEAVAPSPSVAAVSNDEILFTWQDRVEGDTEVMARTVPVPTLAEGAFSLIERPYLRAYGEIIGNPAEGSTLRLQGRVDTNRPIESVDLQWFRSDAHREGAEAIEGATGLRFVTGPEEVDKYIFVRAAVEAGENQSIVVEEWFETSRFRRGTIENVPDPAEGTIPIAGTPWEGRVLRALPEITDTDGIPEGAFTYQWYRDGAVIEGAFTPDYRVTAEDVGSDIFVEVSFFDAYGDLERIASDPVRGITGPTEGDDILVAGAGGGRIAGLGGDDRIDGGRGDDTLRGDAGDDVFVFARGRGADVIVDFTPGSDRVEFDFDGIGGVRQLIRTAEIRQVGEDVLIDFGEGDSLTLWGVAQSDLTPRDALFV</sequence>
<keyword evidence="4" id="KW-0843">Virulence</keyword>
<dbReference type="AlphaFoldDB" id="A0A2Y9A2B1"/>
<dbReference type="SUPFAM" id="SSF51120">
    <property type="entry name" value="beta-Roll"/>
    <property type="match status" value="1"/>
</dbReference>
<dbReference type="EMBL" id="QGDJ01000001">
    <property type="protein sequence ID" value="PWJ22266.1"/>
    <property type="molecule type" value="Genomic_DNA"/>
</dbReference>
<dbReference type="RefSeq" id="WP_109562837.1">
    <property type="nucleotide sequence ID" value="NZ_QGDJ01000001.1"/>
</dbReference>
<dbReference type="GO" id="GO:0005576">
    <property type="term" value="C:extracellular region"/>
    <property type="evidence" value="ECO:0007669"/>
    <property type="project" value="InterPro"/>
</dbReference>
<dbReference type="OrthoDB" id="9342475at2"/>
<keyword evidence="3" id="KW-0677">Repeat</keyword>
<dbReference type="Pfam" id="PF16709">
    <property type="entry name" value="SCAB-Ig"/>
    <property type="match status" value="1"/>
</dbReference>
<evidence type="ECO:0000259" key="6">
    <source>
        <dbReference type="Pfam" id="PF16709"/>
    </source>
</evidence>
<keyword evidence="5" id="KW-0472">Membrane</keyword>
<evidence type="ECO:0000313" key="9">
    <source>
        <dbReference type="Proteomes" id="UP000245839"/>
    </source>
</evidence>
<evidence type="ECO:0000256" key="2">
    <source>
        <dbReference type="ARBA" id="ARBA00022656"/>
    </source>
</evidence>
<dbReference type="Gene3D" id="2.60.40.2700">
    <property type="match status" value="2"/>
</dbReference>
<dbReference type="InterPro" id="IPR003995">
    <property type="entry name" value="RTX_toxin_determinant-A"/>
</dbReference>
<keyword evidence="9" id="KW-1185">Reference proteome</keyword>
<dbReference type="Proteomes" id="UP000245839">
    <property type="component" value="Unassembled WGS sequence"/>
</dbReference>
<organism evidence="8 10">
    <name type="scientific">Jannaschia seohaensis</name>
    <dbReference type="NCBI Taxonomy" id="475081"/>
    <lineage>
        <taxon>Bacteria</taxon>
        <taxon>Pseudomonadati</taxon>
        <taxon>Pseudomonadota</taxon>
        <taxon>Alphaproteobacteria</taxon>
        <taxon>Rhodobacterales</taxon>
        <taxon>Roseobacteraceae</taxon>
        <taxon>Jannaschia</taxon>
    </lineage>
</organism>
<gene>
    <name evidence="7" type="ORF">BCF38_101677</name>
    <name evidence="8" type="ORF">SAMN05421539_101677</name>
</gene>
<protein>
    <recommendedName>
        <fullName evidence="6">Stomatal closure-related actin-binding protein Ig domain-containing protein</fullName>
    </recommendedName>
</protein>
<keyword evidence="2" id="KW-0800">Toxin</keyword>
<dbReference type="InterPro" id="IPR001343">
    <property type="entry name" value="Hemolysn_Ca-bd"/>
</dbReference>
<reference evidence="7 9" key="2">
    <citation type="submission" date="2018-03" db="EMBL/GenBank/DDBJ databases">
        <title>Genomic Encyclopedia of Archaeal and Bacterial Type Strains, Phase II (KMG-II): from individual species to whole genera.</title>
        <authorList>
            <person name="Goeker M."/>
        </authorList>
    </citation>
    <scope>NUCLEOTIDE SEQUENCE [LARGE SCALE GENOMIC DNA]</scope>
    <source>
        <strain evidence="7 9">DSM 25227</strain>
    </source>
</reference>
<reference evidence="8 10" key="1">
    <citation type="submission" date="2016-10" db="EMBL/GenBank/DDBJ databases">
        <authorList>
            <person name="Cai Z."/>
        </authorList>
    </citation>
    <scope>NUCLEOTIDE SEQUENCE [LARGE SCALE GENOMIC DNA]</scope>
    <source>
        <strain evidence="8 10">DSM 25227</strain>
    </source>
</reference>
<evidence type="ECO:0000256" key="5">
    <source>
        <dbReference type="ARBA" id="ARBA00023136"/>
    </source>
</evidence>
<dbReference type="Proteomes" id="UP000251571">
    <property type="component" value="Unassembled WGS sequence"/>
</dbReference>
<evidence type="ECO:0000313" key="7">
    <source>
        <dbReference type="EMBL" id="PWJ22266.1"/>
    </source>
</evidence>
<dbReference type="InterPro" id="IPR011049">
    <property type="entry name" value="Serralysin-like_metalloprot_C"/>
</dbReference>
<comment type="subcellular location">
    <subcellularLocation>
        <location evidence="1">Membrane</location>
    </subcellularLocation>
</comment>
<dbReference type="InterPro" id="IPR032015">
    <property type="entry name" value="SCAB-Ig"/>
</dbReference>
<dbReference type="GO" id="GO:0090729">
    <property type="term" value="F:toxin activity"/>
    <property type="evidence" value="ECO:0007669"/>
    <property type="project" value="UniProtKB-KW"/>
</dbReference>
<dbReference type="GO" id="GO:0005509">
    <property type="term" value="F:calcium ion binding"/>
    <property type="evidence" value="ECO:0007669"/>
    <property type="project" value="InterPro"/>
</dbReference>
<evidence type="ECO:0000256" key="4">
    <source>
        <dbReference type="ARBA" id="ARBA00023026"/>
    </source>
</evidence>
<feature type="domain" description="Stomatal closure-related actin-binding protein Ig" evidence="6">
    <location>
        <begin position="356"/>
        <end position="422"/>
    </location>
</feature>
<dbReference type="Gene3D" id="2.150.10.10">
    <property type="entry name" value="Serralysin-like metalloprotease, C-terminal"/>
    <property type="match status" value="1"/>
</dbReference>
<evidence type="ECO:0000256" key="3">
    <source>
        <dbReference type="ARBA" id="ARBA00022737"/>
    </source>
</evidence>
<proteinExistence type="predicted"/>
<evidence type="ECO:0000313" key="8">
    <source>
        <dbReference type="EMBL" id="SSA38544.1"/>
    </source>
</evidence>
<dbReference type="PRINTS" id="PR01488">
    <property type="entry name" value="RTXTOXINA"/>
</dbReference>
<dbReference type="Pfam" id="PF00353">
    <property type="entry name" value="HemolysinCabind"/>
    <property type="match status" value="1"/>
</dbReference>
<evidence type="ECO:0000313" key="10">
    <source>
        <dbReference type="Proteomes" id="UP000251571"/>
    </source>
</evidence>